<feature type="transmembrane region" description="Helical" evidence="1">
    <location>
        <begin position="22"/>
        <end position="43"/>
    </location>
</feature>
<evidence type="ECO:0000313" key="3">
    <source>
        <dbReference type="Proteomes" id="UP001185863"/>
    </source>
</evidence>
<dbReference type="Proteomes" id="UP001185863">
    <property type="component" value="Unassembled WGS sequence"/>
</dbReference>
<dbReference type="EMBL" id="JAWLUP010000223">
    <property type="protein sequence ID" value="MDV7268829.1"/>
    <property type="molecule type" value="Genomic_DNA"/>
</dbReference>
<protein>
    <submittedName>
        <fullName evidence="2">Uncharacterized protein</fullName>
    </submittedName>
</protein>
<evidence type="ECO:0000313" key="2">
    <source>
        <dbReference type="EMBL" id="MDV7268829.1"/>
    </source>
</evidence>
<feature type="non-terminal residue" evidence="2">
    <location>
        <position position="71"/>
    </location>
</feature>
<keyword evidence="1" id="KW-0472">Membrane</keyword>
<dbReference type="RefSeq" id="WP_317769325.1">
    <property type="nucleotide sequence ID" value="NZ_JAWLUP010000223.1"/>
</dbReference>
<comment type="caution">
    <text evidence="2">The sequence shown here is derived from an EMBL/GenBank/DDBJ whole genome shotgun (WGS) entry which is preliminary data.</text>
</comment>
<reference evidence="2" key="1">
    <citation type="submission" date="2023-10" db="EMBL/GenBank/DDBJ databases">
        <title>Development of a sustainable strategy for remediation of hydrocarbon-contaminated territories based on the waste exchange concept.</title>
        <authorList>
            <person name="Krivoruchko A."/>
        </authorList>
    </citation>
    <scope>NUCLEOTIDE SEQUENCE</scope>
    <source>
        <strain evidence="2">IEGM 68</strain>
    </source>
</reference>
<proteinExistence type="predicted"/>
<sequence length="71" mass="7179">MGQHREGSFTDEHRQEGDDLRYLHPAGMALAVLSGATVAGLVAVLGVWLATPLVGVGAAAILVGILCLAAA</sequence>
<keyword evidence="1" id="KW-1133">Transmembrane helix</keyword>
<gene>
    <name evidence="2" type="ORF">R4315_30395</name>
</gene>
<evidence type="ECO:0000256" key="1">
    <source>
        <dbReference type="SAM" id="Phobius"/>
    </source>
</evidence>
<feature type="transmembrane region" description="Helical" evidence="1">
    <location>
        <begin position="49"/>
        <end position="70"/>
    </location>
</feature>
<accession>A0AAE4V753</accession>
<organism evidence="2 3">
    <name type="scientific">Rhodococcus oxybenzonivorans</name>
    <dbReference type="NCBI Taxonomy" id="1990687"/>
    <lineage>
        <taxon>Bacteria</taxon>
        <taxon>Bacillati</taxon>
        <taxon>Actinomycetota</taxon>
        <taxon>Actinomycetes</taxon>
        <taxon>Mycobacteriales</taxon>
        <taxon>Nocardiaceae</taxon>
        <taxon>Rhodococcus</taxon>
    </lineage>
</organism>
<dbReference type="AlphaFoldDB" id="A0AAE4V753"/>
<name>A0AAE4V753_9NOCA</name>
<keyword evidence="1" id="KW-0812">Transmembrane</keyword>